<dbReference type="PANTHER" id="PTHR45453">
    <property type="entry name" value="PHOSPHATE REGULON SENSOR PROTEIN PHOR"/>
    <property type="match status" value="1"/>
</dbReference>
<proteinExistence type="predicted"/>
<accession>A0A9D1FJW5</accession>
<dbReference type="InterPro" id="IPR005467">
    <property type="entry name" value="His_kinase_dom"/>
</dbReference>
<keyword evidence="6" id="KW-0902">Two-component regulatory system</keyword>
<dbReference type="SUPFAM" id="SSF55874">
    <property type="entry name" value="ATPase domain of HSP90 chaperone/DNA topoisomerase II/histidine kinase"/>
    <property type="match status" value="1"/>
</dbReference>
<reference evidence="8" key="2">
    <citation type="journal article" date="2021" name="PeerJ">
        <title>Extensive microbial diversity within the chicken gut microbiome revealed by metagenomics and culture.</title>
        <authorList>
            <person name="Gilroy R."/>
            <person name="Ravi A."/>
            <person name="Getino M."/>
            <person name="Pursley I."/>
            <person name="Horton D.L."/>
            <person name="Alikhan N.F."/>
            <person name="Baker D."/>
            <person name="Gharbi K."/>
            <person name="Hall N."/>
            <person name="Watson M."/>
            <person name="Adriaenssens E.M."/>
            <person name="Foster-Nyarko E."/>
            <person name="Jarju S."/>
            <person name="Secka A."/>
            <person name="Antonio M."/>
            <person name="Oren A."/>
            <person name="Chaudhuri R.R."/>
            <person name="La Ragione R."/>
            <person name="Hildebrand F."/>
            <person name="Pallen M.J."/>
        </authorList>
    </citation>
    <scope>NUCLEOTIDE SEQUENCE</scope>
    <source>
        <strain evidence="8">CHK152-2871</strain>
    </source>
</reference>
<dbReference type="InterPro" id="IPR050351">
    <property type="entry name" value="BphY/WalK/GraS-like"/>
</dbReference>
<evidence type="ECO:0000256" key="4">
    <source>
        <dbReference type="ARBA" id="ARBA00022679"/>
    </source>
</evidence>
<dbReference type="Pfam" id="PF02518">
    <property type="entry name" value="HATPase_c"/>
    <property type="match status" value="1"/>
</dbReference>
<dbReference type="GO" id="GO:0016036">
    <property type="term" value="P:cellular response to phosphate starvation"/>
    <property type="evidence" value="ECO:0007669"/>
    <property type="project" value="TreeGrafter"/>
</dbReference>
<feature type="domain" description="Histidine kinase" evidence="7">
    <location>
        <begin position="18"/>
        <end position="234"/>
    </location>
</feature>
<dbReference type="InterPro" id="IPR003594">
    <property type="entry name" value="HATPase_dom"/>
</dbReference>
<evidence type="ECO:0000259" key="7">
    <source>
        <dbReference type="PROSITE" id="PS50109"/>
    </source>
</evidence>
<dbReference type="PROSITE" id="PS50109">
    <property type="entry name" value="HIS_KIN"/>
    <property type="match status" value="1"/>
</dbReference>
<protein>
    <recommendedName>
        <fullName evidence="2">histidine kinase</fullName>
        <ecNumber evidence="2">2.7.13.3</ecNumber>
    </recommendedName>
</protein>
<dbReference type="GO" id="GO:0004721">
    <property type="term" value="F:phosphoprotein phosphatase activity"/>
    <property type="evidence" value="ECO:0007669"/>
    <property type="project" value="TreeGrafter"/>
</dbReference>
<comment type="catalytic activity">
    <reaction evidence="1">
        <text>ATP + protein L-histidine = ADP + protein N-phospho-L-histidine.</text>
        <dbReference type="EC" id="2.7.13.3"/>
    </reaction>
</comment>
<evidence type="ECO:0000313" key="8">
    <source>
        <dbReference type="EMBL" id="HIS74924.1"/>
    </source>
</evidence>
<dbReference type="Proteomes" id="UP000886865">
    <property type="component" value="Unassembled WGS sequence"/>
</dbReference>
<comment type="caution">
    <text evidence="8">The sequence shown here is derived from an EMBL/GenBank/DDBJ whole genome shotgun (WGS) entry which is preliminary data.</text>
</comment>
<name>A0A9D1FJW5_9BACT</name>
<dbReference type="SUPFAM" id="SSF47384">
    <property type="entry name" value="Homodimeric domain of signal transducing histidine kinase"/>
    <property type="match status" value="1"/>
</dbReference>
<evidence type="ECO:0000256" key="6">
    <source>
        <dbReference type="ARBA" id="ARBA00023012"/>
    </source>
</evidence>
<dbReference type="AlphaFoldDB" id="A0A9D1FJW5"/>
<organism evidence="8 9">
    <name type="scientific">Candidatus Galligastranaerophilus intestinavium</name>
    <dbReference type="NCBI Taxonomy" id="2840836"/>
    <lineage>
        <taxon>Bacteria</taxon>
        <taxon>Candidatus Galligastranaerophilus</taxon>
    </lineage>
</organism>
<keyword evidence="5 8" id="KW-0418">Kinase</keyword>
<evidence type="ECO:0000256" key="5">
    <source>
        <dbReference type="ARBA" id="ARBA00022777"/>
    </source>
</evidence>
<dbReference type="EMBL" id="DVJQ01000067">
    <property type="protein sequence ID" value="HIS74924.1"/>
    <property type="molecule type" value="Genomic_DNA"/>
</dbReference>
<evidence type="ECO:0000256" key="1">
    <source>
        <dbReference type="ARBA" id="ARBA00000085"/>
    </source>
</evidence>
<dbReference type="EC" id="2.7.13.3" evidence="2"/>
<dbReference type="InterPro" id="IPR036890">
    <property type="entry name" value="HATPase_C_sf"/>
</dbReference>
<dbReference type="Gene3D" id="3.30.565.10">
    <property type="entry name" value="Histidine kinase-like ATPase, C-terminal domain"/>
    <property type="match status" value="1"/>
</dbReference>
<dbReference type="GO" id="GO:0005886">
    <property type="term" value="C:plasma membrane"/>
    <property type="evidence" value="ECO:0007669"/>
    <property type="project" value="TreeGrafter"/>
</dbReference>
<dbReference type="GO" id="GO:0000155">
    <property type="term" value="F:phosphorelay sensor kinase activity"/>
    <property type="evidence" value="ECO:0007669"/>
    <property type="project" value="InterPro"/>
</dbReference>
<dbReference type="InterPro" id="IPR036097">
    <property type="entry name" value="HisK_dim/P_sf"/>
</dbReference>
<evidence type="ECO:0000313" key="9">
    <source>
        <dbReference type="Proteomes" id="UP000886865"/>
    </source>
</evidence>
<evidence type="ECO:0000256" key="2">
    <source>
        <dbReference type="ARBA" id="ARBA00012438"/>
    </source>
</evidence>
<keyword evidence="4" id="KW-0808">Transferase</keyword>
<reference evidence="8" key="1">
    <citation type="submission" date="2020-10" db="EMBL/GenBank/DDBJ databases">
        <authorList>
            <person name="Gilroy R."/>
        </authorList>
    </citation>
    <scope>NUCLEOTIDE SEQUENCE</scope>
    <source>
        <strain evidence="8">CHK152-2871</strain>
    </source>
</reference>
<keyword evidence="3" id="KW-0597">Phosphoprotein</keyword>
<sequence length="237" mass="27151">MQYVCENESVSMQKIIQILTHDIKTPIIAQMRSLELVLEGVFGALNKEQSEIIMQTYESSKFLYKMMCELLMCCKYENGEVENIFQKLNFCALVRKCIVEKSSDTSKKRLSIKFISRVKSQTVYADKKTMKIAVKNLIYDAICRVKKNSEINVILQDSEKELSLCVNYECENMSEEILEQIFEKSVAGVAKYNTIGTDLNLSLCKEIVKVHRGHVFSSLEGGNINYGFIVPLCKENF</sequence>
<evidence type="ECO:0000256" key="3">
    <source>
        <dbReference type="ARBA" id="ARBA00022553"/>
    </source>
</evidence>
<dbReference type="PANTHER" id="PTHR45453:SF1">
    <property type="entry name" value="PHOSPHATE REGULON SENSOR PROTEIN PHOR"/>
    <property type="match status" value="1"/>
</dbReference>
<gene>
    <name evidence="8" type="ORF">IAA86_07880</name>
</gene>